<accession>A0A099D8B4</accession>
<evidence type="ECO:0000313" key="3">
    <source>
        <dbReference type="Proteomes" id="UP000029737"/>
    </source>
</evidence>
<evidence type="ECO:0000313" key="1">
    <source>
        <dbReference type="EMBL" id="ASU79889.1"/>
    </source>
</evidence>
<evidence type="ECO:0000313" key="2">
    <source>
        <dbReference type="EMBL" id="KGI82393.1"/>
    </source>
</evidence>
<reference evidence="1 4" key="2">
    <citation type="submission" date="2017-08" db="EMBL/GenBank/DDBJ databases">
        <title>The complete genome sequence of moderately halophilic actinomycete Actinopolyspora erythraea YIM 90600, the producer of novel erythromycin, novel actinopolysporins A-C and tubercidin.</title>
        <authorList>
            <person name="Yin M."/>
            <person name="Tang S."/>
        </authorList>
    </citation>
    <scope>NUCLEOTIDE SEQUENCE [LARGE SCALE GENOMIC DNA]</scope>
    <source>
        <strain evidence="1 4">YIM 90600</strain>
    </source>
</reference>
<dbReference type="PANTHER" id="PTHR13812">
    <property type="entry name" value="KETIMINE REDUCTASE MU-CRYSTALLIN"/>
    <property type="match status" value="1"/>
</dbReference>
<dbReference type="OrthoDB" id="3396397at2"/>
<dbReference type="Gene3D" id="3.30.1780.10">
    <property type="entry name" value="ornithine cyclodeaminase, domain 1"/>
    <property type="match status" value="1"/>
</dbReference>
<dbReference type="Proteomes" id="UP000215043">
    <property type="component" value="Chromosome"/>
</dbReference>
<dbReference type="InterPro" id="IPR003462">
    <property type="entry name" value="ODC_Mu_crystall"/>
</dbReference>
<dbReference type="GO" id="GO:0019290">
    <property type="term" value="P:siderophore biosynthetic process"/>
    <property type="evidence" value="ECO:0007669"/>
    <property type="project" value="InterPro"/>
</dbReference>
<dbReference type="EMBL" id="JPMV01000012">
    <property type="protein sequence ID" value="KGI82393.1"/>
    <property type="molecule type" value="Genomic_DNA"/>
</dbReference>
<proteinExistence type="predicted"/>
<dbReference type="EMBL" id="CP022752">
    <property type="protein sequence ID" value="ASU79889.1"/>
    <property type="molecule type" value="Genomic_DNA"/>
</dbReference>
<dbReference type="Pfam" id="PF02423">
    <property type="entry name" value="OCD_Mu_crystall"/>
    <property type="match status" value="1"/>
</dbReference>
<dbReference type="GO" id="GO:0016639">
    <property type="term" value="F:oxidoreductase activity, acting on the CH-NH2 group of donors, NAD or NADP as acceptor"/>
    <property type="evidence" value="ECO:0007669"/>
    <property type="project" value="InterPro"/>
</dbReference>
<dbReference type="InterPro" id="IPR036291">
    <property type="entry name" value="NAD(P)-bd_dom_sf"/>
</dbReference>
<gene>
    <name evidence="1" type="ORF">CDG81_18290</name>
    <name evidence="2" type="ORF">IL38_06635</name>
</gene>
<dbReference type="InterPro" id="IPR023401">
    <property type="entry name" value="ODC_N"/>
</dbReference>
<reference evidence="2 3" key="1">
    <citation type="journal article" date="2014" name="PLoS ONE">
        <title>Identification and Characterization of a New Erythromycin Biosynthetic Gene Cluster in Actinopolyspora erythraea YIM90600, a Novel Erythronolide-Producing Halophilic Actinomycete Isolated from Salt Field.</title>
        <authorList>
            <person name="Chen D."/>
            <person name="Feng J."/>
            <person name="Huang L."/>
            <person name="Zhang Q."/>
            <person name="Wu J."/>
            <person name="Zhu X."/>
            <person name="Duan Y."/>
            <person name="Xu Z."/>
        </authorList>
    </citation>
    <scope>NUCLEOTIDE SEQUENCE [LARGE SCALE GENOMIC DNA]</scope>
    <source>
        <strain evidence="2 3">YIM90600</strain>
    </source>
</reference>
<name>A0A099D8B4_9ACTN</name>
<organism evidence="1 4">
    <name type="scientific">Actinopolyspora erythraea</name>
    <dbReference type="NCBI Taxonomy" id="414996"/>
    <lineage>
        <taxon>Bacteria</taxon>
        <taxon>Bacillati</taxon>
        <taxon>Actinomycetota</taxon>
        <taxon>Actinomycetes</taxon>
        <taxon>Actinopolysporales</taxon>
        <taxon>Actinopolysporaceae</taxon>
        <taxon>Actinopolyspora</taxon>
    </lineage>
</organism>
<dbReference type="NCBIfam" id="TIGR03944">
    <property type="entry name" value="dehyd_SbnB_fam"/>
    <property type="match status" value="1"/>
</dbReference>
<protein>
    <submittedName>
        <fullName evidence="1">2,3-diaminopropionate biosynthesis protein SbnB</fullName>
    </submittedName>
    <submittedName>
        <fullName evidence="2">Ornithine cyclodeaminase</fullName>
    </submittedName>
</protein>
<dbReference type="HOGENOM" id="CLU_042088_3_0_11"/>
<dbReference type="AlphaFoldDB" id="A0A099D8B4"/>
<dbReference type="eggNOG" id="COG2423">
    <property type="taxonomic scope" value="Bacteria"/>
</dbReference>
<dbReference type="PIRSF" id="PIRSF001439">
    <property type="entry name" value="CryM"/>
    <property type="match status" value="1"/>
</dbReference>
<dbReference type="RefSeq" id="WP_052427868.1">
    <property type="nucleotide sequence ID" value="NZ_CP022752.1"/>
</dbReference>
<dbReference type="Proteomes" id="UP000029737">
    <property type="component" value="Unassembled WGS sequence"/>
</dbReference>
<keyword evidence="3" id="KW-1185">Reference proteome</keyword>
<dbReference type="InterPro" id="IPR023866">
    <property type="entry name" value="SbnB"/>
</dbReference>
<evidence type="ECO:0000313" key="4">
    <source>
        <dbReference type="Proteomes" id="UP000215043"/>
    </source>
</evidence>
<dbReference type="SUPFAM" id="SSF51735">
    <property type="entry name" value="NAD(P)-binding Rossmann-fold domains"/>
    <property type="match status" value="1"/>
</dbReference>
<dbReference type="KEGG" id="aey:CDG81_18290"/>
<sequence length="338" mass="36277">MPELSELPFRVISAEEVLAQVAADRAACVDMVRRGYLAHDDLESVVPHSGFLRFPHRESDRIISLPSYLGGEFDVAGIKWIASFPGNTEQGIPRASAALLLNDCTNGYPFGCLEASIISATRTAASAVLAAETLSGSRETTSIGFIGTGLIADHVRRFFRDLDWEVGGYRLFDLDPTAAEKFAGLLAEDGAEEVEIVDCPEDAFGADMVVLTTVAGRPHLHDPALLEHNPVVLHVSLRDLGPELIRNSFNITDDVAHAVREQTSLHLTEQADGHREFVHGTLGELLNGKIERAEDRATIFSPFGLGALDLAVGKWVHERVTAAAGGTAIPGFFTGAAG</sequence>
<dbReference type="GO" id="GO:0005737">
    <property type="term" value="C:cytoplasm"/>
    <property type="evidence" value="ECO:0007669"/>
    <property type="project" value="TreeGrafter"/>
</dbReference>
<dbReference type="PANTHER" id="PTHR13812:SF19">
    <property type="entry name" value="KETIMINE REDUCTASE MU-CRYSTALLIN"/>
    <property type="match status" value="1"/>
</dbReference>
<dbReference type="Gene3D" id="3.40.50.720">
    <property type="entry name" value="NAD(P)-binding Rossmann-like Domain"/>
    <property type="match status" value="1"/>
</dbReference>